<reference evidence="2" key="1">
    <citation type="submission" date="2023-07" db="EMBL/GenBank/DDBJ databases">
        <authorList>
            <consortium name="AG Swart"/>
            <person name="Singh M."/>
            <person name="Singh A."/>
            <person name="Seah K."/>
            <person name="Emmerich C."/>
        </authorList>
    </citation>
    <scope>NUCLEOTIDE SEQUENCE</scope>
    <source>
        <strain evidence="2">DP1</strain>
    </source>
</reference>
<evidence type="ECO:0000313" key="3">
    <source>
        <dbReference type="Proteomes" id="UP001295684"/>
    </source>
</evidence>
<proteinExistence type="predicted"/>
<organism evidence="2 3">
    <name type="scientific">Euplotes crassus</name>
    <dbReference type="NCBI Taxonomy" id="5936"/>
    <lineage>
        <taxon>Eukaryota</taxon>
        <taxon>Sar</taxon>
        <taxon>Alveolata</taxon>
        <taxon>Ciliophora</taxon>
        <taxon>Intramacronucleata</taxon>
        <taxon>Spirotrichea</taxon>
        <taxon>Hypotrichia</taxon>
        <taxon>Euplotida</taxon>
        <taxon>Euplotidae</taxon>
        <taxon>Moneuplotes</taxon>
    </lineage>
</organism>
<comment type="caution">
    <text evidence="2">The sequence shown here is derived from an EMBL/GenBank/DDBJ whole genome shotgun (WGS) entry which is preliminary data.</text>
</comment>
<evidence type="ECO:0000313" key="2">
    <source>
        <dbReference type="EMBL" id="CAI2382537.1"/>
    </source>
</evidence>
<gene>
    <name evidence="2" type="ORF">ECRASSUSDP1_LOCUS24013</name>
</gene>
<keyword evidence="3" id="KW-1185">Reference proteome</keyword>
<feature type="region of interest" description="Disordered" evidence="1">
    <location>
        <begin position="258"/>
        <end position="292"/>
    </location>
</feature>
<protein>
    <submittedName>
        <fullName evidence="2">Uncharacterized protein</fullName>
    </submittedName>
</protein>
<dbReference type="Proteomes" id="UP001295684">
    <property type="component" value="Unassembled WGS sequence"/>
</dbReference>
<dbReference type="EMBL" id="CAMPGE010024722">
    <property type="protein sequence ID" value="CAI2382537.1"/>
    <property type="molecule type" value="Genomic_DNA"/>
</dbReference>
<sequence length="508" mass="57540">MNSYLESNPQSFVNDDNSTSQTHAYDYNNQCDDSDLIAAQESIQLATIILVNFEFHTKFGMTDVKITKQAEKGYKGILGLYNKKVQKISQEIDAAFCNPCEEEFENLKKEAHNLLKSLEAEPLVVQSMLSQAKSQIYSRLLQTTDIEQQKERFAYECSQQKEQVTEVARRLKLDPKDMLQPAEWMLKEASPAFSKKTESTRASEEENKEETFFYNHSSTQSDGPLTEHDTTSNDLDFSFPSTVPPSLNSSISIPHTDLSVFHPNSSPKKVASQPAGDKKETTEVDPRDKEQEVHELKVGIVESDSVMEEEKEQIFPLTEKCEKSVGALRFDNVPVGSGLVKGFLMERFPEDVLGLYFNDNSGSLKSIEEYINELLYVSTKVKHRMFVYNYIINQENFKKILSANRHKERIGFPFCKIDCSTVPDLKDALEGTIIEQISFKGCGISARCNWGRNPHHFINLIQGLAASKDLKDSLHTIWLPMSFLSFGIVRETLNNNGFGEVKIGENSL</sequence>
<feature type="compositionally biased region" description="Basic and acidic residues" evidence="1">
    <location>
        <begin position="276"/>
        <end position="292"/>
    </location>
</feature>
<dbReference type="AlphaFoldDB" id="A0AAD2D6K8"/>
<name>A0AAD2D6K8_EUPCR</name>
<accession>A0AAD2D6K8</accession>
<feature type="compositionally biased region" description="Polar residues" evidence="1">
    <location>
        <begin position="214"/>
        <end position="223"/>
    </location>
</feature>
<feature type="region of interest" description="Disordered" evidence="1">
    <location>
        <begin position="190"/>
        <end position="239"/>
    </location>
</feature>
<feature type="compositionally biased region" description="Basic and acidic residues" evidence="1">
    <location>
        <begin position="195"/>
        <end position="211"/>
    </location>
</feature>
<evidence type="ECO:0000256" key="1">
    <source>
        <dbReference type="SAM" id="MobiDB-lite"/>
    </source>
</evidence>